<proteinExistence type="predicted"/>
<dbReference type="RefSeq" id="WP_087017848.1">
    <property type="nucleotide sequence ID" value="NZ_NHOC01000003.1"/>
</dbReference>
<keyword evidence="2" id="KW-1185">Reference proteome</keyword>
<dbReference type="AlphaFoldDB" id="A0A252F5Y5"/>
<evidence type="ECO:0000313" key="2">
    <source>
        <dbReference type="Proteomes" id="UP000194903"/>
    </source>
</evidence>
<organism evidence="1 2">
    <name type="scientific">Butyricicoccus porcorum</name>
    <dbReference type="NCBI Taxonomy" id="1945634"/>
    <lineage>
        <taxon>Bacteria</taxon>
        <taxon>Bacillati</taxon>
        <taxon>Bacillota</taxon>
        <taxon>Clostridia</taxon>
        <taxon>Eubacteriales</taxon>
        <taxon>Butyricicoccaceae</taxon>
        <taxon>Butyricicoccus</taxon>
    </lineage>
</organism>
<comment type="caution">
    <text evidence="1">The sequence shown here is derived from an EMBL/GenBank/DDBJ whole genome shotgun (WGS) entry which is preliminary data.</text>
</comment>
<dbReference type="EMBL" id="NHOC01000003">
    <property type="protein sequence ID" value="OUM21122.1"/>
    <property type="molecule type" value="Genomic_DNA"/>
</dbReference>
<evidence type="ECO:0000313" key="1">
    <source>
        <dbReference type="EMBL" id="OUM21122.1"/>
    </source>
</evidence>
<name>A0A252F5Y5_9FIRM</name>
<dbReference type="OrthoDB" id="1855046at2"/>
<accession>A0A252F5Y5</accession>
<reference evidence="1 2" key="1">
    <citation type="submission" date="2017-05" db="EMBL/GenBank/DDBJ databases">
        <title>Butyricicoccus porcorum sp. nov. a butyrate-producing bacterium from the swine intestinal tract.</title>
        <authorList>
            <person name="Trachsel J."/>
            <person name="Humphrey S."/>
            <person name="Allen H.K."/>
        </authorList>
    </citation>
    <scope>NUCLEOTIDE SEQUENCE [LARGE SCALE GENOMIC DNA]</scope>
    <source>
        <strain evidence="1">BB10</strain>
    </source>
</reference>
<gene>
    <name evidence="1" type="ORF">CBW42_03555</name>
</gene>
<protein>
    <submittedName>
        <fullName evidence="1">Uncharacterized protein</fullName>
    </submittedName>
</protein>
<sequence length="119" mass="13698">MKTILWISRHEMTTEQMTDLERIMQDNIQLLCCRDTVNQIETILPLLEQADAIAAVLPLGLMSQLVSHANGKLVMQSVSARVPTGIYRTLPDGRTEQEFQFVHQCWQQIIKLEYEVKTL</sequence>
<dbReference type="Proteomes" id="UP000194903">
    <property type="component" value="Unassembled WGS sequence"/>
</dbReference>